<keyword evidence="9" id="KW-1185">Reference proteome</keyword>
<dbReference type="PANTHER" id="PTHR33136:SF36">
    <property type="entry name" value="PROTEIN RALF-LIKE 31"/>
    <property type="match status" value="1"/>
</dbReference>
<dbReference type="InterPro" id="IPR008801">
    <property type="entry name" value="RALF"/>
</dbReference>
<dbReference type="GO" id="GO:0009506">
    <property type="term" value="C:plasmodesma"/>
    <property type="evidence" value="ECO:0007669"/>
    <property type="project" value="TreeGrafter"/>
</dbReference>
<feature type="signal peptide" evidence="7">
    <location>
        <begin position="1"/>
        <end position="26"/>
    </location>
</feature>
<evidence type="ECO:0008006" key="10">
    <source>
        <dbReference type="Google" id="ProtNLM"/>
    </source>
</evidence>
<evidence type="ECO:0000256" key="7">
    <source>
        <dbReference type="SAM" id="SignalP"/>
    </source>
</evidence>
<dbReference type="GO" id="GO:0005576">
    <property type="term" value="C:extracellular region"/>
    <property type="evidence" value="ECO:0007669"/>
    <property type="project" value="UniProtKB-SubCell"/>
</dbReference>
<evidence type="ECO:0000256" key="4">
    <source>
        <dbReference type="ARBA" id="ARBA00022702"/>
    </source>
</evidence>
<proteinExistence type="inferred from homology"/>
<evidence type="ECO:0000256" key="6">
    <source>
        <dbReference type="ARBA" id="ARBA00023157"/>
    </source>
</evidence>
<evidence type="ECO:0000256" key="3">
    <source>
        <dbReference type="ARBA" id="ARBA00022525"/>
    </source>
</evidence>
<keyword evidence="3" id="KW-0964">Secreted</keyword>
<evidence type="ECO:0000256" key="5">
    <source>
        <dbReference type="ARBA" id="ARBA00022729"/>
    </source>
</evidence>
<feature type="chain" id="PRO_5044013410" description="Rapid ALkalinization Factor" evidence="7">
    <location>
        <begin position="27"/>
        <end position="115"/>
    </location>
</feature>
<evidence type="ECO:0000313" key="8">
    <source>
        <dbReference type="EMBL" id="KAK9671414.1"/>
    </source>
</evidence>
<comment type="subcellular location">
    <subcellularLocation>
        <location evidence="1">Secreted</location>
    </subcellularLocation>
</comment>
<dbReference type="PANTHER" id="PTHR33136">
    <property type="entry name" value="RAPID ALKALINIZATION FACTOR-LIKE"/>
    <property type="match status" value="1"/>
</dbReference>
<accession>A0AAW1H4G4</accession>
<dbReference type="GO" id="GO:0019722">
    <property type="term" value="P:calcium-mediated signaling"/>
    <property type="evidence" value="ECO:0007669"/>
    <property type="project" value="TreeGrafter"/>
</dbReference>
<protein>
    <recommendedName>
        <fullName evidence="10">Rapid ALkalinization Factor</fullName>
    </recommendedName>
</protein>
<gene>
    <name evidence="8" type="ORF">RND81_12G028600</name>
</gene>
<keyword evidence="6" id="KW-1015">Disulfide bond</keyword>
<dbReference type="EMBL" id="JBDFQZ010000012">
    <property type="protein sequence ID" value="KAK9671414.1"/>
    <property type="molecule type" value="Genomic_DNA"/>
</dbReference>
<organism evidence="8 9">
    <name type="scientific">Saponaria officinalis</name>
    <name type="common">Common soapwort</name>
    <name type="synonym">Lychnis saponaria</name>
    <dbReference type="NCBI Taxonomy" id="3572"/>
    <lineage>
        <taxon>Eukaryota</taxon>
        <taxon>Viridiplantae</taxon>
        <taxon>Streptophyta</taxon>
        <taxon>Embryophyta</taxon>
        <taxon>Tracheophyta</taxon>
        <taxon>Spermatophyta</taxon>
        <taxon>Magnoliopsida</taxon>
        <taxon>eudicotyledons</taxon>
        <taxon>Gunneridae</taxon>
        <taxon>Pentapetalae</taxon>
        <taxon>Caryophyllales</taxon>
        <taxon>Caryophyllaceae</taxon>
        <taxon>Caryophylleae</taxon>
        <taxon>Saponaria</taxon>
    </lineage>
</organism>
<comment type="similarity">
    <text evidence="2">Belongs to the plant rapid alkalinization factor (RALF) family.</text>
</comment>
<comment type="caution">
    <text evidence="8">The sequence shown here is derived from an EMBL/GenBank/DDBJ whole genome shotgun (WGS) entry which is preliminary data.</text>
</comment>
<evidence type="ECO:0000313" key="9">
    <source>
        <dbReference type="Proteomes" id="UP001443914"/>
    </source>
</evidence>
<dbReference type="AlphaFoldDB" id="A0AAW1H4G4"/>
<reference evidence="8" key="1">
    <citation type="submission" date="2024-03" db="EMBL/GenBank/DDBJ databases">
        <title>WGS assembly of Saponaria officinalis var. Norfolk2.</title>
        <authorList>
            <person name="Jenkins J."/>
            <person name="Shu S."/>
            <person name="Grimwood J."/>
            <person name="Barry K."/>
            <person name="Goodstein D."/>
            <person name="Schmutz J."/>
            <person name="Leebens-Mack J."/>
            <person name="Osbourn A."/>
        </authorList>
    </citation>
    <scope>NUCLEOTIDE SEQUENCE [LARGE SCALE GENOMIC DNA]</scope>
    <source>
        <strain evidence="8">JIC</strain>
    </source>
</reference>
<evidence type="ECO:0000256" key="1">
    <source>
        <dbReference type="ARBA" id="ARBA00004613"/>
    </source>
</evidence>
<keyword evidence="4" id="KW-0372">Hormone</keyword>
<dbReference type="Pfam" id="PF05498">
    <property type="entry name" value="RALF"/>
    <property type="match status" value="1"/>
</dbReference>
<name>A0AAW1H4G4_SAPOF</name>
<sequence length="115" mass="13056">MLKSSTTKTLLISLLIIQTHFNISNGYSDSLKSFDFDQNRVEKSKTCTSIEEIEGDFEVNRRKLSGEKRYISYETLKRDVVPCSIAGSSYYKCGVSPANHYSRGCSVITQCARFY</sequence>
<evidence type="ECO:0000256" key="2">
    <source>
        <dbReference type="ARBA" id="ARBA00009178"/>
    </source>
</evidence>
<keyword evidence="5 7" id="KW-0732">Signal</keyword>
<dbReference type="Proteomes" id="UP001443914">
    <property type="component" value="Unassembled WGS sequence"/>
</dbReference>
<dbReference type="GO" id="GO:0005179">
    <property type="term" value="F:hormone activity"/>
    <property type="evidence" value="ECO:0007669"/>
    <property type="project" value="UniProtKB-KW"/>
</dbReference>